<dbReference type="Gene3D" id="3.90.640.10">
    <property type="entry name" value="Actin, Chain A, domain 4"/>
    <property type="match status" value="1"/>
</dbReference>
<comment type="caution">
    <text evidence="2">The sequence shown here is derived from an EMBL/GenBank/DDBJ whole genome shotgun (WGS) entry which is preliminary data.</text>
</comment>
<reference evidence="2" key="1">
    <citation type="submission" date="2022-10" db="EMBL/GenBank/DDBJ databases">
        <title>Culturing micro-colonial fungi from biological soil crusts in the Mojave desert and describing Neophaeococcomyces mojavensis, and introducing the new genera and species Taxawa tesnikishii.</title>
        <authorList>
            <person name="Kurbessoian T."/>
            <person name="Stajich J.E."/>
        </authorList>
    </citation>
    <scope>NUCLEOTIDE SEQUENCE</scope>
    <source>
        <strain evidence="2">TK_41</strain>
    </source>
</reference>
<dbReference type="SUPFAM" id="SSF53067">
    <property type="entry name" value="Actin-like ATPase domain"/>
    <property type="match status" value="2"/>
</dbReference>
<dbReference type="PANTHER" id="PTHR42749">
    <property type="entry name" value="CELL SHAPE-DETERMINING PROTEIN MREB"/>
    <property type="match status" value="1"/>
</dbReference>
<dbReference type="EMBL" id="JAPDRK010000012">
    <property type="protein sequence ID" value="KAJ9607026.1"/>
    <property type="molecule type" value="Genomic_DNA"/>
</dbReference>
<gene>
    <name evidence="2" type="ORF">H2200_008098</name>
</gene>
<evidence type="ECO:0000256" key="1">
    <source>
        <dbReference type="SAM" id="MobiDB-lite"/>
    </source>
</evidence>
<feature type="compositionally biased region" description="Basic and acidic residues" evidence="1">
    <location>
        <begin position="85"/>
        <end position="99"/>
    </location>
</feature>
<keyword evidence="3" id="KW-1185">Reference proteome</keyword>
<feature type="region of interest" description="Disordered" evidence="1">
    <location>
        <begin position="85"/>
        <end position="106"/>
    </location>
</feature>
<dbReference type="InterPro" id="IPR043129">
    <property type="entry name" value="ATPase_NBD"/>
</dbReference>
<accession>A0AA38X5L5</accession>
<evidence type="ECO:0000313" key="3">
    <source>
        <dbReference type="Proteomes" id="UP001172673"/>
    </source>
</evidence>
<dbReference type="AlphaFoldDB" id="A0AA38X5L5"/>
<protein>
    <submittedName>
        <fullName evidence="2">Uncharacterized protein</fullName>
    </submittedName>
</protein>
<dbReference type="Gene3D" id="3.30.420.40">
    <property type="match status" value="2"/>
</dbReference>
<sequence length="496" mass="56039">MALQNKRLASSELKLPPAKSLCKVLRRKIVVSLDLGTTETKVAYIVTGSQNPQIKLIDHYPGESLRLGEKRQSVPTQIRYLAEPRTIDGRDLPHENHTDFDEEYDSPLDDDEFDDWPGCERRGASGIRRCWGYETWDNGASGTRSTTHHFSTPKHFLTTSQQHKTDLKEFGRLKAAGWVERPEHILADFLQFLLQHVISRLREVEQLQREDVVDFVLSLPDDYAEAETSKARHIFHKALEISRIDQNCIVGEVSKIRESSAAAHFVWKTHSSVDIQDRLVPGDSFLLLDCGGQTVDATVYEVDRLEPDQLYARVSSESALCGSRSFSEGFRKALKRKLKDHSEIVPSESLDEAVRRFEHDQKTFDIFNEYGGDTFDRIILRSNTGSTSSLQFGTALVRDMFQANFDKIQVLVNCQLERAKEQGLAVEVVIVVGGLCESPSFQLGLEEIFSKWESIRKRPVCVVFSHKATSAVVRGAIQVALAGGRELEPFNCKTRS</sequence>
<dbReference type="Proteomes" id="UP001172673">
    <property type="component" value="Unassembled WGS sequence"/>
</dbReference>
<dbReference type="CDD" id="cd10170">
    <property type="entry name" value="ASKHA_NBD_HSP70"/>
    <property type="match status" value="1"/>
</dbReference>
<proteinExistence type="predicted"/>
<organism evidence="2 3">
    <name type="scientific">Cladophialophora chaetospira</name>
    <dbReference type="NCBI Taxonomy" id="386627"/>
    <lineage>
        <taxon>Eukaryota</taxon>
        <taxon>Fungi</taxon>
        <taxon>Dikarya</taxon>
        <taxon>Ascomycota</taxon>
        <taxon>Pezizomycotina</taxon>
        <taxon>Eurotiomycetes</taxon>
        <taxon>Chaetothyriomycetidae</taxon>
        <taxon>Chaetothyriales</taxon>
        <taxon>Herpotrichiellaceae</taxon>
        <taxon>Cladophialophora</taxon>
    </lineage>
</organism>
<name>A0AA38X5L5_9EURO</name>
<evidence type="ECO:0000313" key="2">
    <source>
        <dbReference type="EMBL" id="KAJ9607026.1"/>
    </source>
</evidence>
<dbReference type="PANTHER" id="PTHR42749:SF1">
    <property type="entry name" value="CELL SHAPE-DETERMINING PROTEIN MREB"/>
    <property type="match status" value="1"/>
</dbReference>